<evidence type="ECO:0000256" key="1">
    <source>
        <dbReference type="SAM" id="MobiDB-lite"/>
    </source>
</evidence>
<reference evidence="2" key="1">
    <citation type="submission" date="2021-06" db="EMBL/GenBank/DDBJ databases">
        <authorList>
            <person name="Kallberg Y."/>
            <person name="Tangrot J."/>
            <person name="Rosling A."/>
        </authorList>
    </citation>
    <scope>NUCLEOTIDE SEQUENCE</scope>
    <source>
        <strain evidence="2">MA453B</strain>
    </source>
</reference>
<organism evidence="2 3">
    <name type="scientific">Dentiscutata erythropus</name>
    <dbReference type="NCBI Taxonomy" id="1348616"/>
    <lineage>
        <taxon>Eukaryota</taxon>
        <taxon>Fungi</taxon>
        <taxon>Fungi incertae sedis</taxon>
        <taxon>Mucoromycota</taxon>
        <taxon>Glomeromycotina</taxon>
        <taxon>Glomeromycetes</taxon>
        <taxon>Diversisporales</taxon>
        <taxon>Gigasporaceae</taxon>
        <taxon>Dentiscutata</taxon>
    </lineage>
</organism>
<evidence type="ECO:0000313" key="3">
    <source>
        <dbReference type="Proteomes" id="UP000789405"/>
    </source>
</evidence>
<comment type="caution">
    <text evidence="2">The sequence shown here is derived from an EMBL/GenBank/DDBJ whole genome shotgun (WGS) entry which is preliminary data.</text>
</comment>
<feature type="region of interest" description="Disordered" evidence="1">
    <location>
        <begin position="250"/>
        <end position="291"/>
    </location>
</feature>
<accession>A0A9N8WGI6</accession>
<dbReference type="EMBL" id="CAJVPY010000672">
    <property type="protein sequence ID" value="CAG8486509.1"/>
    <property type="molecule type" value="Genomic_DNA"/>
</dbReference>
<dbReference type="OrthoDB" id="2448340at2759"/>
<evidence type="ECO:0000313" key="2">
    <source>
        <dbReference type="EMBL" id="CAG8486509.1"/>
    </source>
</evidence>
<name>A0A9N8WGI6_9GLOM</name>
<dbReference type="Proteomes" id="UP000789405">
    <property type="component" value="Unassembled WGS sequence"/>
</dbReference>
<protein>
    <submittedName>
        <fullName evidence="2">28155_t:CDS:1</fullName>
    </submittedName>
</protein>
<gene>
    <name evidence="2" type="ORF">DERYTH_LOCUS2191</name>
</gene>
<proteinExistence type="predicted"/>
<dbReference type="AlphaFoldDB" id="A0A9N8WGI6"/>
<sequence>MPCYRDTIVRIKLVWQTVKENNNFIVLWAVGSYPVERKSNDLEMVSKLNKCPLKVFLVGVLQELSIVLENSEDAIFNVFVTDHVLGQEWNYVVEVVFPHFNPRFTHLKTLVRPEESLVFVVGQMEVIHNDFYIYARDINLIDINRLKRKIFDNNSFDCPIEGVNMTRSNLLFMHQNINNKSRNVHNVEDSPSALNDSFDEFRSGLSSTDNITSKCVRVESCGESDDDFDSIDKCDVEFDKSNCLNEIFEGNTFSDSSKKGNSQKSKKDKEPVGGSLRTALRSHKSGVGSEK</sequence>
<keyword evidence="3" id="KW-1185">Reference proteome</keyword>